<dbReference type="AlphaFoldDB" id="A0A5B6WMM3"/>
<gene>
    <name evidence="2" type="ORF">EPI10_005317</name>
</gene>
<dbReference type="EMBL" id="SMMG02000002">
    <property type="protein sequence ID" value="KAA3483121.1"/>
    <property type="molecule type" value="Genomic_DNA"/>
</dbReference>
<sequence>MIEVEFNSLQSSIASKEIKKVVFDMDHLKAPRVDGIHAIFYQKKWYVVGQSVCDFVKNIWSGGSIKCWLNHTLLVLIPKSLFQFQPISLCTVLYKIVTKTIVNRLKPLMQKWVLLNQSCFVPKQSIIDNIVVAQEIIHSMRSKVGKKGNLQHLIIHYISSSIMHVPWNGSLTKVFTPSRGIRQGDPISPYIFVLCMERLTQIINVEVLNRGSKPIKLSRDGPSISHLFFGCLGDFV</sequence>
<dbReference type="PANTHER" id="PTHR46890:SF48">
    <property type="entry name" value="RNA-DIRECTED DNA POLYMERASE"/>
    <property type="match status" value="1"/>
</dbReference>
<evidence type="ECO:0000313" key="3">
    <source>
        <dbReference type="Proteomes" id="UP000325315"/>
    </source>
</evidence>
<dbReference type="PANTHER" id="PTHR46890">
    <property type="entry name" value="NON-LTR RETROLELEMENT REVERSE TRANSCRIPTASE-LIKE PROTEIN-RELATED"/>
    <property type="match status" value="1"/>
</dbReference>
<feature type="domain" description="Reverse transcriptase" evidence="1">
    <location>
        <begin position="78"/>
        <end position="205"/>
    </location>
</feature>
<dbReference type="OrthoDB" id="1002228at2759"/>
<evidence type="ECO:0000259" key="1">
    <source>
        <dbReference type="Pfam" id="PF00078"/>
    </source>
</evidence>
<protein>
    <submittedName>
        <fullName evidence="2">Retrovirus-related Pol polyprotein LINE-1</fullName>
    </submittedName>
</protein>
<comment type="caution">
    <text evidence="2">The sequence shown here is derived from an EMBL/GenBank/DDBJ whole genome shotgun (WGS) entry which is preliminary data.</text>
</comment>
<dbReference type="InterPro" id="IPR000477">
    <property type="entry name" value="RT_dom"/>
</dbReference>
<dbReference type="InterPro" id="IPR052343">
    <property type="entry name" value="Retrotransposon-Effector_Assoc"/>
</dbReference>
<name>A0A5B6WMM3_9ROSI</name>
<accession>A0A5B6WMM3</accession>
<evidence type="ECO:0000313" key="2">
    <source>
        <dbReference type="EMBL" id="KAA3483121.1"/>
    </source>
</evidence>
<organism evidence="2 3">
    <name type="scientific">Gossypium australe</name>
    <dbReference type="NCBI Taxonomy" id="47621"/>
    <lineage>
        <taxon>Eukaryota</taxon>
        <taxon>Viridiplantae</taxon>
        <taxon>Streptophyta</taxon>
        <taxon>Embryophyta</taxon>
        <taxon>Tracheophyta</taxon>
        <taxon>Spermatophyta</taxon>
        <taxon>Magnoliopsida</taxon>
        <taxon>eudicotyledons</taxon>
        <taxon>Gunneridae</taxon>
        <taxon>Pentapetalae</taxon>
        <taxon>rosids</taxon>
        <taxon>malvids</taxon>
        <taxon>Malvales</taxon>
        <taxon>Malvaceae</taxon>
        <taxon>Malvoideae</taxon>
        <taxon>Gossypium</taxon>
    </lineage>
</organism>
<dbReference type="Proteomes" id="UP000325315">
    <property type="component" value="Unassembled WGS sequence"/>
</dbReference>
<dbReference type="Pfam" id="PF00078">
    <property type="entry name" value="RVT_1"/>
    <property type="match status" value="1"/>
</dbReference>
<proteinExistence type="predicted"/>
<dbReference type="SUPFAM" id="SSF56672">
    <property type="entry name" value="DNA/RNA polymerases"/>
    <property type="match status" value="1"/>
</dbReference>
<reference evidence="3" key="1">
    <citation type="journal article" date="2019" name="Plant Biotechnol. J.">
        <title>Genome sequencing of the Australian wild diploid species Gossypium australe highlights disease resistance and delayed gland morphogenesis.</title>
        <authorList>
            <person name="Cai Y."/>
            <person name="Cai X."/>
            <person name="Wang Q."/>
            <person name="Wang P."/>
            <person name="Zhang Y."/>
            <person name="Cai C."/>
            <person name="Xu Y."/>
            <person name="Wang K."/>
            <person name="Zhou Z."/>
            <person name="Wang C."/>
            <person name="Geng S."/>
            <person name="Li B."/>
            <person name="Dong Q."/>
            <person name="Hou Y."/>
            <person name="Wang H."/>
            <person name="Ai P."/>
            <person name="Liu Z."/>
            <person name="Yi F."/>
            <person name="Sun M."/>
            <person name="An G."/>
            <person name="Cheng J."/>
            <person name="Zhang Y."/>
            <person name="Shi Q."/>
            <person name="Xie Y."/>
            <person name="Shi X."/>
            <person name="Chang Y."/>
            <person name="Huang F."/>
            <person name="Chen Y."/>
            <person name="Hong S."/>
            <person name="Mi L."/>
            <person name="Sun Q."/>
            <person name="Zhang L."/>
            <person name="Zhou B."/>
            <person name="Peng R."/>
            <person name="Zhang X."/>
            <person name="Liu F."/>
        </authorList>
    </citation>
    <scope>NUCLEOTIDE SEQUENCE [LARGE SCALE GENOMIC DNA]</scope>
    <source>
        <strain evidence="3">cv. PA1801</strain>
    </source>
</reference>
<keyword evidence="3" id="KW-1185">Reference proteome</keyword>
<dbReference type="InterPro" id="IPR043502">
    <property type="entry name" value="DNA/RNA_pol_sf"/>
</dbReference>